<dbReference type="NCBIfam" id="NF033542">
    <property type="entry name" value="transpos_IS110"/>
    <property type="match status" value="1"/>
</dbReference>
<dbReference type="AlphaFoldDB" id="D4YSS5"/>
<dbReference type="PANTHER" id="PTHR33055:SF13">
    <property type="entry name" value="TRANSPOSASE"/>
    <property type="match status" value="1"/>
</dbReference>
<keyword evidence="4" id="KW-1185">Reference proteome</keyword>
<comment type="caution">
    <text evidence="3">The sequence shown here is derived from an EMBL/GenBank/DDBJ whole genome shotgun (WGS) entry which is preliminary data.</text>
</comment>
<dbReference type="GO" id="GO:0004803">
    <property type="term" value="F:transposase activity"/>
    <property type="evidence" value="ECO:0007669"/>
    <property type="project" value="InterPro"/>
</dbReference>
<dbReference type="InterPro" id="IPR002525">
    <property type="entry name" value="Transp_IS110-like_N"/>
</dbReference>
<dbReference type="GO" id="GO:0006313">
    <property type="term" value="P:DNA transposition"/>
    <property type="evidence" value="ECO:0007669"/>
    <property type="project" value="InterPro"/>
</dbReference>
<dbReference type="InterPro" id="IPR047650">
    <property type="entry name" value="Transpos_IS110"/>
</dbReference>
<dbReference type="Proteomes" id="UP000004069">
    <property type="component" value="Unassembled WGS sequence"/>
</dbReference>
<dbReference type="RefSeq" id="WP_006351706.1">
    <property type="nucleotide sequence ID" value="NZ_ADNY01000019.1"/>
</dbReference>
<gene>
    <name evidence="3" type="ORF">HMPREF0493_0553</name>
</gene>
<dbReference type="EMBL" id="ADNY01000019">
    <property type="protein sequence ID" value="EFG55807.1"/>
    <property type="molecule type" value="Genomic_DNA"/>
</dbReference>
<reference evidence="3 4" key="1">
    <citation type="submission" date="2010-04" db="EMBL/GenBank/DDBJ databases">
        <authorList>
            <person name="Muzny D."/>
            <person name="Qin X."/>
            <person name="Deng J."/>
            <person name="Jiang H."/>
            <person name="Liu Y."/>
            <person name="Qu J."/>
            <person name="Song X.-Z."/>
            <person name="Zhang L."/>
            <person name="Thornton R."/>
            <person name="Coyle M."/>
            <person name="Francisco L."/>
            <person name="Jackson L."/>
            <person name="Javaid M."/>
            <person name="Korchina V."/>
            <person name="Kovar C."/>
            <person name="Mata R."/>
            <person name="Mathew T."/>
            <person name="Ngo R."/>
            <person name="Nguyen L."/>
            <person name="Nguyen N."/>
            <person name="Okwuonu G."/>
            <person name="Ongeri F."/>
            <person name="Pham C."/>
            <person name="Simmons D."/>
            <person name="Wilczek-Boney K."/>
            <person name="Hale W."/>
            <person name="Jakkamsetti A."/>
            <person name="Pham P."/>
            <person name="Ruth R."/>
            <person name="San Lucas F."/>
            <person name="Warren J."/>
            <person name="Zhang J."/>
            <person name="Zhao Z."/>
            <person name="Zhou C."/>
            <person name="Zhu D."/>
            <person name="Lee S."/>
            <person name="Bess C."/>
            <person name="Blankenburg K."/>
            <person name="Forbes L."/>
            <person name="Fu Q."/>
            <person name="Gubbala S."/>
            <person name="Hirani K."/>
            <person name="Jayaseelan J.C."/>
            <person name="Lara F."/>
            <person name="Munidasa M."/>
            <person name="Palculict T."/>
            <person name="Patil S."/>
            <person name="Pu L.-L."/>
            <person name="Saada N."/>
            <person name="Tang L."/>
            <person name="Weissenberger G."/>
            <person name="Zhu Y."/>
            <person name="Hemphill L."/>
            <person name="Shang Y."/>
            <person name="Youmans B."/>
            <person name="Ayvaz T."/>
            <person name="Ross M."/>
            <person name="Santibanez J."/>
            <person name="Aqrawi P."/>
            <person name="Gross S."/>
            <person name="Joshi V."/>
            <person name="Fowler G."/>
            <person name="Nazareth L."/>
            <person name="Reid J."/>
            <person name="Worley K."/>
            <person name="Petrosino J."/>
            <person name="Highlander S."/>
            <person name="Gibbs R."/>
        </authorList>
    </citation>
    <scope>NUCLEOTIDE SEQUENCE [LARGE SCALE GENOMIC DNA]</scope>
    <source>
        <strain evidence="3 4">DSM 11664</strain>
    </source>
</reference>
<dbReference type="eggNOG" id="COG3547">
    <property type="taxonomic scope" value="Bacteria"/>
</dbReference>
<feature type="domain" description="Transposase IS116/IS110/IS902 C-terminal" evidence="2">
    <location>
        <begin position="269"/>
        <end position="341"/>
    </location>
</feature>
<dbReference type="Pfam" id="PF02371">
    <property type="entry name" value="Transposase_20"/>
    <property type="match status" value="1"/>
</dbReference>
<dbReference type="Pfam" id="PF01548">
    <property type="entry name" value="DEDD_Tnp_IS110"/>
    <property type="match status" value="1"/>
</dbReference>
<accession>D4YSS5</accession>
<dbReference type="Gene3D" id="1.10.287.4070">
    <property type="match status" value="1"/>
</dbReference>
<organism evidence="3 4">
    <name type="scientific">Lactobacillus amylolyticus DSM 11664</name>
    <dbReference type="NCBI Taxonomy" id="585524"/>
    <lineage>
        <taxon>Bacteria</taxon>
        <taxon>Bacillati</taxon>
        <taxon>Bacillota</taxon>
        <taxon>Bacilli</taxon>
        <taxon>Lactobacillales</taxon>
        <taxon>Lactobacillaceae</taxon>
        <taxon>Lactobacillus</taxon>
    </lineage>
</organism>
<dbReference type="PANTHER" id="PTHR33055">
    <property type="entry name" value="TRANSPOSASE FOR INSERTION SEQUENCE ELEMENT IS1111A"/>
    <property type="match status" value="1"/>
</dbReference>
<dbReference type="InterPro" id="IPR003346">
    <property type="entry name" value="Transposase_20"/>
</dbReference>
<protein>
    <submittedName>
        <fullName evidence="3">Transposase</fullName>
    </submittedName>
</protein>
<evidence type="ECO:0000313" key="4">
    <source>
        <dbReference type="Proteomes" id="UP000004069"/>
    </source>
</evidence>
<name>D4YSS5_9LACO</name>
<proteinExistence type="predicted"/>
<evidence type="ECO:0000313" key="3">
    <source>
        <dbReference type="EMBL" id="EFG55807.1"/>
    </source>
</evidence>
<dbReference type="GO" id="GO:0003677">
    <property type="term" value="F:DNA binding"/>
    <property type="evidence" value="ECO:0007669"/>
    <property type="project" value="InterPro"/>
</dbReference>
<evidence type="ECO:0000259" key="2">
    <source>
        <dbReference type="Pfam" id="PF02371"/>
    </source>
</evidence>
<sequence>MMKVVFGIDVSKSASTVCELIGESKNEFEITNDRPGFLQLLKELHVFAIHPQIIFEATGVYSRRLQTFLEDYGYDYIILNPLKAKKEMDQGLRHNKTDRNDAYHLALIQKLYHHPVNQSQAEEYHQLNALSRFYDQLTSDLIMAKNRLHQALQSTFPEIETLFSNSKGNNYWQIIKQYPHCESMIESDKEQIVRWLLTLKGFGNKHAQKTAKKLLKLAHKSYPVVKDDSVETKQARYYADRQLVLSSQRERIIDQMTALAKKLPNRDLEILESIPGFAQTTAVRVLAELGDMRRFSNPNKINAFIGIDPGRYQSGEMDSSLSITKHGNAVARKILYRAIGQIDNAAKTNPCHIADYYESKKRSSQTKGFKKIAIASIHKLIRTIYALIQNDQLYDYSVATHNQKDFCRN</sequence>
<dbReference type="PATRIC" id="fig|585524.9.peg.1489"/>
<feature type="domain" description="Transposase IS110-like N-terminal" evidence="1">
    <location>
        <begin position="7"/>
        <end position="157"/>
    </location>
</feature>
<evidence type="ECO:0000259" key="1">
    <source>
        <dbReference type="Pfam" id="PF01548"/>
    </source>
</evidence>